<dbReference type="EMBL" id="FNBL01000016">
    <property type="protein sequence ID" value="SDG30093.1"/>
    <property type="molecule type" value="Genomic_DNA"/>
</dbReference>
<evidence type="ECO:0000313" key="4">
    <source>
        <dbReference type="Proteomes" id="UP000241447"/>
    </source>
</evidence>
<dbReference type="AlphaFoldDB" id="A0A1G7T458"/>
<evidence type="ECO:0000313" key="3">
    <source>
        <dbReference type="Proteomes" id="UP000182284"/>
    </source>
</evidence>
<keyword evidence="1" id="KW-0614">Plasmid</keyword>
<dbReference type="Proteomes" id="UP000241447">
    <property type="component" value="Plasmid pCBLh4b"/>
</dbReference>
<proteinExistence type="predicted"/>
<dbReference type="EMBL" id="CP028473">
    <property type="protein sequence ID" value="AVW90045.1"/>
    <property type="molecule type" value="Genomic_DNA"/>
</dbReference>
<gene>
    <name evidence="1" type="ORF">DA792_02310</name>
    <name evidence="2" type="ORF">SAMN04488117_11619</name>
</gene>
<protein>
    <submittedName>
        <fullName evidence="2">Uncharacterized protein</fullName>
    </submittedName>
</protein>
<organism evidence="2 3">
    <name type="scientific">Celeribacter baekdonensis</name>
    <dbReference type="NCBI Taxonomy" id="875171"/>
    <lineage>
        <taxon>Bacteria</taxon>
        <taxon>Pseudomonadati</taxon>
        <taxon>Pseudomonadota</taxon>
        <taxon>Alphaproteobacteria</taxon>
        <taxon>Rhodobacterales</taxon>
        <taxon>Roseobacteraceae</taxon>
        <taxon>Celeribacter</taxon>
    </lineage>
</organism>
<evidence type="ECO:0000313" key="2">
    <source>
        <dbReference type="EMBL" id="SDG30093.1"/>
    </source>
</evidence>
<evidence type="ECO:0000313" key="1">
    <source>
        <dbReference type="EMBL" id="AVW90045.1"/>
    </source>
</evidence>
<dbReference type="KEGG" id="cbak:DA792_02310"/>
<name>A0A1G7T458_9RHOB</name>
<geneLocation type="plasmid" evidence="4">
    <name>pcblh4b</name>
</geneLocation>
<geneLocation type="plasmid" evidence="1">
    <name>pCBLh4b</name>
</geneLocation>
<sequence length="84" mass="9099">MAKAEPNMAENDIFKRLSASNAIEDGTTPGGFKIEIKPVFAYDKSLICVGCSPSLRMGSRELTACPHALDCTTDDARFTGTEER</sequence>
<dbReference type="Proteomes" id="UP000182284">
    <property type="component" value="Unassembled WGS sequence"/>
</dbReference>
<reference evidence="2 3" key="1">
    <citation type="submission" date="2016-10" db="EMBL/GenBank/DDBJ databases">
        <authorList>
            <person name="de Groot N.N."/>
        </authorList>
    </citation>
    <scope>NUCLEOTIDE SEQUENCE [LARGE SCALE GENOMIC DNA]</scope>
    <source>
        <strain evidence="2 3">DSM 27375</strain>
    </source>
</reference>
<accession>A0A1G7T458</accession>
<reference evidence="1 4" key="2">
    <citation type="submission" date="2018-03" db="EMBL/GenBank/DDBJ databases">
        <title>The Complete Genome of Celeribacter baekdonensis strain LH4, a Thiosulfate-Oxidizing Alphaproteobacterium Isolated from Gulf of Mexico Continental Slope Sediments.</title>
        <authorList>
            <person name="Flood B.E."/>
            <person name="Bailey J.V."/>
            <person name="Leprich D."/>
        </authorList>
    </citation>
    <scope>NUCLEOTIDE SEQUENCE [LARGE SCALE GENOMIC DNA]</scope>
    <source>
        <strain evidence="1 4">LH4</strain>
        <plasmid evidence="1">pCBLh4b</plasmid>
        <plasmid evidence="4">Plasmid pcblh4b</plasmid>
    </source>
</reference>